<name>A0A9E7JY04_9LILI</name>
<organism evidence="7 8">
    <name type="scientific">Musa troglodytarum</name>
    <name type="common">fe'i banana</name>
    <dbReference type="NCBI Taxonomy" id="320322"/>
    <lineage>
        <taxon>Eukaryota</taxon>
        <taxon>Viridiplantae</taxon>
        <taxon>Streptophyta</taxon>
        <taxon>Embryophyta</taxon>
        <taxon>Tracheophyta</taxon>
        <taxon>Spermatophyta</taxon>
        <taxon>Magnoliopsida</taxon>
        <taxon>Liliopsida</taxon>
        <taxon>Zingiberales</taxon>
        <taxon>Musaceae</taxon>
        <taxon>Musa</taxon>
    </lineage>
</organism>
<dbReference type="GO" id="GO:0000278">
    <property type="term" value="P:mitotic cell cycle"/>
    <property type="evidence" value="ECO:0007669"/>
    <property type="project" value="InterPro"/>
</dbReference>
<dbReference type="InterPro" id="IPR025265">
    <property type="entry name" value="WPP_dom"/>
</dbReference>
<dbReference type="AlphaFoldDB" id="A0A9E7JY04"/>
<keyword evidence="4" id="KW-0539">Nucleus</keyword>
<feature type="domain" description="WPP" evidence="6">
    <location>
        <begin position="44"/>
        <end position="138"/>
    </location>
</feature>
<keyword evidence="8" id="KW-1185">Reference proteome</keyword>
<dbReference type="PANTHER" id="PTHR34362">
    <property type="entry name" value="WPP DOMAIN-CONTAINING PROTEIN 1-RELATED"/>
    <property type="match status" value="1"/>
</dbReference>
<evidence type="ECO:0000256" key="1">
    <source>
        <dbReference type="ARBA" id="ARBA00004123"/>
    </source>
</evidence>
<comment type="subcellular location">
    <subcellularLocation>
        <location evidence="2">Cytoplasm</location>
    </subcellularLocation>
    <subcellularLocation>
        <location evidence="1">Nucleus</location>
    </subcellularLocation>
</comment>
<accession>A0A9E7JY04</accession>
<dbReference type="Gene3D" id="1.10.246.200">
    <property type="entry name" value="WPP domain"/>
    <property type="match status" value="1"/>
</dbReference>
<evidence type="ECO:0000256" key="2">
    <source>
        <dbReference type="ARBA" id="ARBA00004496"/>
    </source>
</evidence>
<evidence type="ECO:0000256" key="3">
    <source>
        <dbReference type="ARBA" id="ARBA00022490"/>
    </source>
</evidence>
<feature type="compositionally biased region" description="Low complexity" evidence="5">
    <location>
        <begin position="25"/>
        <end position="35"/>
    </location>
</feature>
<evidence type="ECO:0000313" key="7">
    <source>
        <dbReference type="EMBL" id="URD97830.1"/>
    </source>
</evidence>
<evidence type="ECO:0000313" key="8">
    <source>
        <dbReference type="Proteomes" id="UP001055439"/>
    </source>
</evidence>
<evidence type="ECO:0000259" key="6">
    <source>
        <dbReference type="Pfam" id="PF13943"/>
    </source>
</evidence>
<dbReference type="Proteomes" id="UP001055439">
    <property type="component" value="Chromosome 4"/>
</dbReference>
<dbReference type="GO" id="GO:0005634">
    <property type="term" value="C:nucleus"/>
    <property type="evidence" value="ECO:0007669"/>
    <property type="project" value="UniProtKB-SubCell"/>
</dbReference>
<dbReference type="InterPro" id="IPR038214">
    <property type="entry name" value="WPP_sf"/>
</dbReference>
<reference evidence="7" key="1">
    <citation type="submission" date="2022-05" db="EMBL/GenBank/DDBJ databases">
        <title>The Musa troglodytarum L. genome provides insights into the mechanism of non-climacteric behaviour and enrichment of carotenoids.</title>
        <authorList>
            <person name="Wang J."/>
        </authorList>
    </citation>
    <scope>NUCLEOTIDE SEQUENCE</scope>
    <source>
        <tissue evidence="7">Leaf</tissue>
    </source>
</reference>
<feature type="region of interest" description="Disordered" evidence="5">
    <location>
        <begin position="1"/>
        <end position="35"/>
    </location>
</feature>
<dbReference type="GO" id="GO:0048527">
    <property type="term" value="P:lateral root development"/>
    <property type="evidence" value="ECO:0007669"/>
    <property type="project" value="InterPro"/>
</dbReference>
<sequence length="205" mass="21391">MAEAGEAAKPHGDEVPVIGGNEAEPSAAVGAPVPPSSSGLSPVSLNIWPPSQRTRDAVIQRLIDTLSSSSVLTKRYGVVPVDEASATARLIEQEAFDFADSDGVHASASIDDGLEVLQIYSKEISKRMIESVKSRASPVSSTPAVEEAAPAPAESASMTPGAVLVFWSNCLQTSKIAHFLLRQIWMNARVCSPRGGSGAVGSHKT</sequence>
<feature type="compositionally biased region" description="Basic and acidic residues" evidence="5">
    <location>
        <begin position="1"/>
        <end position="14"/>
    </location>
</feature>
<dbReference type="PANTHER" id="PTHR34362:SF1">
    <property type="entry name" value="WPP DOMAIN-CONTAINING PROTEIN 1-RELATED"/>
    <property type="match status" value="1"/>
</dbReference>
<protein>
    <submittedName>
        <fullName evidence="7">MFP1 attachment factor</fullName>
    </submittedName>
</protein>
<dbReference type="Pfam" id="PF13943">
    <property type="entry name" value="WPP"/>
    <property type="match status" value="1"/>
</dbReference>
<dbReference type="GO" id="GO:0005737">
    <property type="term" value="C:cytoplasm"/>
    <property type="evidence" value="ECO:0007669"/>
    <property type="project" value="UniProtKB-SubCell"/>
</dbReference>
<dbReference type="EMBL" id="CP097506">
    <property type="protein sequence ID" value="URD97830.1"/>
    <property type="molecule type" value="Genomic_DNA"/>
</dbReference>
<evidence type="ECO:0000256" key="4">
    <source>
        <dbReference type="ARBA" id="ARBA00023242"/>
    </source>
</evidence>
<evidence type="ECO:0000256" key="5">
    <source>
        <dbReference type="SAM" id="MobiDB-lite"/>
    </source>
</evidence>
<gene>
    <name evidence="7" type="ORF">MUK42_31495</name>
</gene>
<dbReference type="InterPro" id="IPR044692">
    <property type="entry name" value="WPP1/2/3"/>
</dbReference>
<dbReference type="OrthoDB" id="1927559at2759"/>
<keyword evidence="3" id="KW-0963">Cytoplasm</keyword>
<proteinExistence type="predicted"/>